<sequence>MDNLRGDTSRSDTPLLRDCEPLGGYSTIATGQLNGTRTEQHGSESPSQDAQAGVQQVEAIAIVWTRTDLIIAYILIWVVYFVMLMQQNTAAVLSPYITSAFRDHSLTPTVGILSSIIGGVCNLTVAKILDIFGRPQGYGLSLLIVSIGLVMMAMTTSVEMYAAAQVFCTVGSSALLYSVNIFVSDTSSLHNRGLMTALTSSPNIITTWLGGPISQAFLTGPGWRWCFGMFAIMVPTLCSPLLGLLVFNSYKARRLNLVAPQKHVRTLWQSVRHYVHEFDAFGLLLLTSGLAIILLPFNLYALQADGWHSPLIIGLLVFGVALIVSFIMWERFCARVTFIPYSLLLDRNMVGSCILGAVLFISYFCWNSFFSSSLQVVNNLSVTEASYIVQIYGLGSSLFAIIAGLAIRYTGRFKYVTLFGAIPVYALFMGLMIYFREPNGNIGYIIVCQIFISFAAGIIMITPEVAALSIASHQHIAVILAIVSMFSSIGGAVGYTIAGVIWQSTFPNKLAIYLPEEELPNLMSIYGSLEVQLSYAVGTPARLAIQQAYADAQAKIHVAGTAIWALGFIAVAIWRNTDVKTIHQVKGNVI</sequence>
<feature type="transmembrane region" description="Helical" evidence="6">
    <location>
        <begin position="69"/>
        <end position="86"/>
    </location>
</feature>
<feature type="transmembrane region" description="Helical" evidence="6">
    <location>
        <begin position="194"/>
        <end position="210"/>
    </location>
</feature>
<dbReference type="GeneID" id="25786017"/>
<dbReference type="Proteomes" id="UP000005426">
    <property type="component" value="Unassembled WGS sequence"/>
</dbReference>
<dbReference type="PROSITE" id="PS50850">
    <property type="entry name" value="MFS"/>
    <property type="match status" value="1"/>
</dbReference>
<feature type="transmembrane region" description="Helical" evidence="6">
    <location>
        <begin position="280"/>
        <end position="301"/>
    </location>
</feature>
<dbReference type="OMA" id="FMGLMIY"/>
<name>G9P0T4_HYPAI</name>
<feature type="transmembrane region" description="Helical" evidence="6">
    <location>
        <begin position="106"/>
        <end position="125"/>
    </location>
</feature>
<feature type="domain" description="Major facilitator superfamily (MFS) profile" evidence="7">
    <location>
        <begin position="72"/>
        <end position="532"/>
    </location>
</feature>
<evidence type="ECO:0000256" key="5">
    <source>
        <dbReference type="SAM" id="MobiDB-lite"/>
    </source>
</evidence>
<feature type="transmembrane region" description="Helical" evidence="6">
    <location>
        <begin position="222"/>
        <end position="247"/>
    </location>
</feature>
<dbReference type="Pfam" id="PF07690">
    <property type="entry name" value="MFS_1"/>
    <property type="match status" value="1"/>
</dbReference>
<reference evidence="8 9" key="1">
    <citation type="journal article" date="2011" name="Genome Biol.">
        <title>Comparative genome sequence analysis underscores mycoparasitism as the ancestral life style of Trichoderma.</title>
        <authorList>
            <person name="Kubicek C.P."/>
            <person name="Herrera-Estrella A."/>
            <person name="Seidl-Seiboth V."/>
            <person name="Martinez D.A."/>
            <person name="Druzhinina I.S."/>
            <person name="Thon M."/>
            <person name="Zeilinger S."/>
            <person name="Casas-Flores S."/>
            <person name="Horwitz B.A."/>
            <person name="Mukherjee P.K."/>
            <person name="Mukherjee M."/>
            <person name="Kredics L."/>
            <person name="Alcaraz L.D."/>
            <person name="Aerts A."/>
            <person name="Antal Z."/>
            <person name="Atanasova L."/>
            <person name="Cervantes-Badillo M.G."/>
            <person name="Challacombe J."/>
            <person name="Chertkov O."/>
            <person name="McCluskey K."/>
            <person name="Coulpier F."/>
            <person name="Deshpande N."/>
            <person name="von Doehren H."/>
            <person name="Ebbole D.J."/>
            <person name="Esquivel-Naranjo E.U."/>
            <person name="Fekete E."/>
            <person name="Flipphi M."/>
            <person name="Glaser F."/>
            <person name="Gomez-Rodriguez E.Y."/>
            <person name="Gruber S."/>
            <person name="Han C."/>
            <person name="Henrissat B."/>
            <person name="Hermosa R."/>
            <person name="Hernandez-Onate M."/>
            <person name="Karaffa L."/>
            <person name="Kosti I."/>
            <person name="Le Crom S."/>
            <person name="Lindquist E."/>
            <person name="Lucas S."/>
            <person name="Luebeck M."/>
            <person name="Luebeck P.S."/>
            <person name="Margeot A."/>
            <person name="Metz B."/>
            <person name="Misra M."/>
            <person name="Nevalainen H."/>
            <person name="Omann M."/>
            <person name="Packer N."/>
            <person name="Perrone G."/>
            <person name="Uresti-Rivera E.E."/>
            <person name="Salamov A."/>
            <person name="Schmoll M."/>
            <person name="Seiboth B."/>
            <person name="Shapiro H."/>
            <person name="Sukno S."/>
            <person name="Tamayo-Ramos J.A."/>
            <person name="Tisch D."/>
            <person name="Wiest A."/>
            <person name="Wilkinson H.H."/>
            <person name="Zhang M."/>
            <person name="Coutinho P.M."/>
            <person name="Kenerley C.M."/>
            <person name="Monte E."/>
            <person name="Baker S.E."/>
            <person name="Grigoriev I.V."/>
        </authorList>
    </citation>
    <scope>NUCLEOTIDE SEQUENCE [LARGE SCALE GENOMIC DNA]</scope>
    <source>
        <strain evidence="9">ATCC 20476 / IMI 206040</strain>
    </source>
</reference>
<dbReference type="PANTHER" id="PTHR23501">
    <property type="entry name" value="MAJOR FACILITATOR SUPERFAMILY"/>
    <property type="match status" value="1"/>
</dbReference>
<keyword evidence="2 6" id="KW-0812">Transmembrane</keyword>
<keyword evidence="9" id="KW-1185">Reference proteome</keyword>
<evidence type="ECO:0000256" key="4">
    <source>
        <dbReference type="ARBA" id="ARBA00023136"/>
    </source>
</evidence>
<dbReference type="GO" id="GO:0022857">
    <property type="term" value="F:transmembrane transporter activity"/>
    <property type="evidence" value="ECO:0007669"/>
    <property type="project" value="InterPro"/>
</dbReference>
<accession>G9P0T4</accession>
<comment type="caution">
    <text evidence="8">The sequence shown here is derived from an EMBL/GenBank/DDBJ whole genome shotgun (WGS) entry which is preliminary data.</text>
</comment>
<feature type="transmembrane region" description="Helical" evidence="6">
    <location>
        <begin position="307"/>
        <end position="329"/>
    </location>
</feature>
<dbReference type="eggNOG" id="KOG0254">
    <property type="taxonomic scope" value="Eukaryota"/>
</dbReference>
<comment type="subcellular location">
    <subcellularLocation>
        <location evidence="1">Membrane</location>
        <topology evidence="1">Multi-pass membrane protein</topology>
    </subcellularLocation>
</comment>
<dbReference type="OrthoDB" id="4078873at2759"/>
<dbReference type="InterPro" id="IPR011701">
    <property type="entry name" value="MFS"/>
</dbReference>
<dbReference type="InterPro" id="IPR036259">
    <property type="entry name" value="MFS_trans_sf"/>
</dbReference>
<evidence type="ECO:0000256" key="2">
    <source>
        <dbReference type="ARBA" id="ARBA00022692"/>
    </source>
</evidence>
<dbReference type="PANTHER" id="PTHR23501:SF3">
    <property type="entry name" value="MAJOR FACILITATOR SUPERFAMILY (MFS) PROFILE DOMAIN-CONTAINING PROTEIN"/>
    <property type="match status" value="1"/>
</dbReference>
<evidence type="ECO:0000256" key="1">
    <source>
        <dbReference type="ARBA" id="ARBA00004141"/>
    </source>
</evidence>
<dbReference type="KEGG" id="tatv:25786017"/>
<evidence type="ECO:0000313" key="8">
    <source>
        <dbReference type="EMBL" id="EHK42401.1"/>
    </source>
</evidence>
<dbReference type="EMBL" id="ABDG02000026">
    <property type="protein sequence ID" value="EHK42401.1"/>
    <property type="molecule type" value="Genomic_DNA"/>
</dbReference>
<dbReference type="GO" id="GO:0005886">
    <property type="term" value="C:plasma membrane"/>
    <property type="evidence" value="ECO:0007669"/>
    <property type="project" value="TreeGrafter"/>
</dbReference>
<feature type="transmembrane region" description="Helical" evidence="6">
    <location>
        <begin position="441"/>
        <end position="463"/>
    </location>
</feature>
<keyword evidence="3 6" id="KW-1133">Transmembrane helix</keyword>
<evidence type="ECO:0000256" key="6">
    <source>
        <dbReference type="SAM" id="Phobius"/>
    </source>
</evidence>
<feature type="transmembrane region" description="Helical" evidence="6">
    <location>
        <begin position="160"/>
        <end position="182"/>
    </location>
</feature>
<dbReference type="AlphaFoldDB" id="G9P0T4"/>
<evidence type="ECO:0000256" key="3">
    <source>
        <dbReference type="ARBA" id="ARBA00022989"/>
    </source>
</evidence>
<feature type="transmembrane region" description="Helical" evidence="6">
    <location>
        <begin position="475"/>
        <end position="502"/>
    </location>
</feature>
<protein>
    <submittedName>
        <fullName evidence="8">Siderophore iron transporter</fullName>
    </submittedName>
</protein>
<dbReference type="Gene3D" id="1.20.1250.20">
    <property type="entry name" value="MFS general substrate transporter like domains"/>
    <property type="match status" value="2"/>
</dbReference>
<feature type="transmembrane region" description="Helical" evidence="6">
    <location>
        <begin position="389"/>
        <end position="408"/>
    </location>
</feature>
<evidence type="ECO:0000259" key="7">
    <source>
        <dbReference type="PROSITE" id="PS50850"/>
    </source>
</evidence>
<organism evidence="8 9">
    <name type="scientific">Hypocrea atroviridis (strain ATCC 20476 / IMI 206040)</name>
    <name type="common">Trichoderma atroviride</name>
    <dbReference type="NCBI Taxonomy" id="452589"/>
    <lineage>
        <taxon>Eukaryota</taxon>
        <taxon>Fungi</taxon>
        <taxon>Dikarya</taxon>
        <taxon>Ascomycota</taxon>
        <taxon>Pezizomycotina</taxon>
        <taxon>Sordariomycetes</taxon>
        <taxon>Hypocreomycetidae</taxon>
        <taxon>Hypocreales</taxon>
        <taxon>Hypocreaceae</taxon>
        <taxon>Trichoderma</taxon>
    </lineage>
</organism>
<feature type="transmembrane region" description="Helical" evidence="6">
    <location>
        <begin position="556"/>
        <end position="574"/>
    </location>
</feature>
<evidence type="ECO:0000313" key="9">
    <source>
        <dbReference type="Proteomes" id="UP000005426"/>
    </source>
</evidence>
<feature type="transmembrane region" description="Helical" evidence="6">
    <location>
        <begin position="415"/>
        <end position="435"/>
    </location>
</feature>
<dbReference type="SUPFAM" id="SSF103473">
    <property type="entry name" value="MFS general substrate transporter"/>
    <property type="match status" value="2"/>
</dbReference>
<dbReference type="InterPro" id="IPR020846">
    <property type="entry name" value="MFS_dom"/>
</dbReference>
<gene>
    <name evidence="8" type="ORF">TRIATDRAFT_86704</name>
</gene>
<keyword evidence="4 6" id="KW-0472">Membrane</keyword>
<feature type="compositionally biased region" description="Basic and acidic residues" evidence="5">
    <location>
        <begin position="1"/>
        <end position="20"/>
    </location>
</feature>
<feature type="transmembrane region" description="Helical" evidence="6">
    <location>
        <begin position="349"/>
        <end position="369"/>
    </location>
</feature>
<feature type="region of interest" description="Disordered" evidence="5">
    <location>
        <begin position="1"/>
        <end position="24"/>
    </location>
</feature>
<feature type="transmembrane region" description="Helical" evidence="6">
    <location>
        <begin position="137"/>
        <end position="154"/>
    </location>
</feature>
<dbReference type="HOGENOM" id="CLU_012970_1_0_1"/>
<proteinExistence type="predicted"/>